<keyword evidence="6 8" id="KW-0675">Receptor</keyword>
<organism evidence="9 10">
    <name type="scientific">Pyrocoelia pectoralis</name>
    <dbReference type="NCBI Taxonomy" id="417401"/>
    <lineage>
        <taxon>Eukaryota</taxon>
        <taxon>Metazoa</taxon>
        <taxon>Ecdysozoa</taxon>
        <taxon>Arthropoda</taxon>
        <taxon>Hexapoda</taxon>
        <taxon>Insecta</taxon>
        <taxon>Pterygota</taxon>
        <taxon>Neoptera</taxon>
        <taxon>Endopterygota</taxon>
        <taxon>Coleoptera</taxon>
        <taxon>Polyphaga</taxon>
        <taxon>Elateriformia</taxon>
        <taxon>Elateroidea</taxon>
        <taxon>Lampyridae</taxon>
        <taxon>Lampyrinae</taxon>
        <taxon>Pyrocoelia</taxon>
    </lineage>
</organism>
<feature type="transmembrane region" description="Helical" evidence="8">
    <location>
        <begin position="356"/>
        <end position="376"/>
    </location>
</feature>
<evidence type="ECO:0000256" key="3">
    <source>
        <dbReference type="ARBA" id="ARBA00022692"/>
    </source>
</evidence>
<keyword evidence="3 8" id="KW-0812">Transmembrane</keyword>
<keyword evidence="10" id="KW-1185">Reference proteome</keyword>
<dbReference type="GO" id="GO:0030424">
    <property type="term" value="C:axon"/>
    <property type="evidence" value="ECO:0007669"/>
    <property type="project" value="TreeGrafter"/>
</dbReference>
<reference evidence="9 10" key="1">
    <citation type="journal article" date="2024" name="Insects">
        <title>An Improved Chromosome-Level Genome Assembly of the Firefly Pyrocoelia pectoralis.</title>
        <authorList>
            <person name="Fu X."/>
            <person name="Meyer-Rochow V.B."/>
            <person name="Ballantyne L."/>
            <person name="Zhu X."/>
        </authorList>
    </citation>
    <scope>NUCLEOTIDE SEQUENCE [LARGE SCALE GENOMIC DNA]</scope>
    <source>
        <strain evidence="9">XCY_ONT2</strain>
    </source>
</reference>
<dbReference type="GO" id="GO:0007165">
    <property type="term" value="P:signal transduction"/>
    <property type="evidence" value="ECO:0007669"/>
    <property type="project" value="UniProtKB-KW"/>
</dbReference>
<feature type="transmembrane region" description="Helical" evidence="8">
    <location>
        <begin position="143"/>
        <end position="163"/>
    </location>
</feature>
<protein>
    <recommendedName>
        <fullName evidence="8">Gustatory receptor</fullName>
    </recommendedName>
</protein>
<evidence type="ECO:0000256" key="8">
    <source>
        <dbReference type="RuleBase" id="RU363108"/>
    </source>
</evidence>
<accession>A0AAN7VQ81</accession>
<sequence length="379" mass="44059">MGDLFFKYFKFTLYVYKIFGVENFYAVSRLKNFTNVLWNLPLLLLFFFSVWKLRNIKELKDDCVMTDTDQLVVFTATLHTVGRILYSRRKNVPDLLKEIDDINKDLNIDIRHKKRRWVILCSEIIIPIGYLLMSVPYGDDHIFYVNLVFSISSCGSFMEVYFVHQVIKLICGQYQDINVKLRNHYNRISSESEYGPMVNTSKVVSKKKEIDRIVNIASNHYRITKVAKCSNSTFNVHVLLACVSSFIALTTGIHYSLSVMFTGLRNNEDNDVFISSLMGNGLWIICYSFLFIFIIKPWRDLHNEAKKTATYIHDIWNKYANANAVDANINHLQLISLQLLNTKLEFTAYGFFSLDWTLLHAIISAVTTYVVILIQFETT</sequence>
<dbReference type="EMBL" id="JAVRBK010000002">
    <property type="protein sequence ID" value="KAK5648556.1"/>
    <property type="molecule type" value="Genomic_DNA"/>
</dbReference>
<evidence type="ECO:0000256" key="1">
    <source>
        <dbReference type="ARBA" id="ARBA00004651"/>
    </source>
</evidence>
<name>A0AAN7VQ81_9COLE</name>
<dbReference type="GO" id="GO:0008049">
    <property type="term" value="P:male courtship behavior"/>
    <property type="evidence" value="ECO:0007669"/>
    <property type="project" value="TreeGrafter"/>
</dbReference>
<proteinExistence type="inferred from homology"/>
<keyword evidence="5 8" id="KW-0472">Membrane</keyword>
<evidence type="ECO:0000313" key="9">
    <source>
        <dbReference type="EMBL" id="KAK5648556.1"/>
    </source>
</evidence>
<dbReference type="PANTHER" id="PTHR21143:SF133">
    <property type="entry name" value="GUSTATORY AND PHEROMONE RECEPTOR 32A-RELATED"/>
    <property type="match status" value="1"/>
</dbReference>
<dbReference type="GO" id="GO:0050909">
    <property type="term" value="P:sensory perception of taste"/>
    <property type="evidence" value="ECO:0007669"/>
    <property type="project" value="InterPro"/>
</dbReference>
<dbReference type="Proteomes" id="UP001329430">
    <property type="component" value="Chromosome 2"/>
</dbReference>
<comment type="subcellular location">
    <subcellularLocation>
        <location evidence="1 8">Cell membrane</location>
        <topology evidence="1 8">Multi-pass membrane protein</topology>
    </subcellularLocation>
</comment>
<keyword evidence="7 8" id="KW-0807">Transducer</keyword>
<gene>
    <name evidence="9" type="ORF">RI129_003448</name>
</gene>
<evidence type="ECO:0000256" key="4">
    <source>
        <dbReference type="ARBA" id="ARBA00022989"/>
    </source>
</evidence>
<evidence type="ECO:0000256" key="6">
    <source>
        <dbReference type="ARBA" id="ARBA00023170"/>
    </source>
</evidence>
<evidence type="ECO:0000313" key="10">
    <source>
        <dbReference type="Proteomes" id="UP001329430"/>
    </source>
</evidence>
<comment type="similarity">
    <text evidence="8">Belongs to the insect chemoreceptor superfamily. Gustatory receptor (GR) family.</text>
</comment>
<keyword evidence="4 8" id="KW-1133">Transmembrane helix</keyword>
<dbReference type="AlphaFoldDB" id="A0AAN7VQ81"/>
<comment type="caution">
    <text evidence="9">The sequence shown here is derived from an EMBL/GenBank/DDBJ whole genome shotgun (WGS) entry which is preliminary data.</text>
</comment>
<dbReference type="GO" id="GO:0005886">
    <property type="term" value="C:plasma membrane"/>
    <property type="evidence" value="ECO:0007669"/>
    <property type="project" value="UniProtKB-SubCell"/>
</dbReference>
<dbReference type="InterPro" id="IPR013604">
    <property type="entry name" value="7TM_chemorcpt"/>
</dbReference>
<feature type="transmembrane region" description="Helical" evidence="8">
    <location>
        <begin position="234"/>
        <end position="257"/>
    </location>
</feature>
<evidence type="ECO:0000256" key="7">
    <source>
        <dbReference type="ARBA" id="ARBA00023224"/>
    </source>
</evidence>
<keyword evidence="2 8" id="KW-1003">Cell membrane</keyword>
<comment type="caution">
    <text evidence="8">Lacks conserved residue(s) required for the propagation of feature annotation.</text>
</comment>
<feature type="transmembrane region" description="Helical" evidence="8">
    <location>
        <begin position="33"/>
        <end position="51"/>
    </location>
</feature>
<evidence type="ECO:0000256" key="2">
    <source>
        <dbReference type="ARBA" id="ARBA00022475"/>
    </source>
</evidence>
<dbReference type="GO" id="GO:0043025">
    <property type="term" value="C:neuronal cell body"/>
    <property type="evidence" value="ECO:0007669"/>
    <property type="project" value="TreeGrafter"/>
</dbReference>
<feature type="transmembrane region" description="Helical" evidence="8">
    <location>
        <begin position="277"/>
        <end position="295"/>
    </location>
</feature>
<dbReference type="GO" id="GO:0007635">
    <property type="term" value="P:chemosensory behavior"/>
    <property type="evidence" value="ECO:0007669"/>
    <property type="project" value="TreeGrafter"/>
</dbReference>
<feature type="transmembrane region" description="Helical" evidence="8">
    <location>
        <begin position="117"/>
        <end position="137"/>
    </location>
</feature>
<dbReference type="PANTHER" id="PTHR21143">
    <property type="entry name" value="INVERTEBRATE GUSTATORY RECEPTOR"/>
    <property type="match status" value="1"/>
</dbReference>
<dbReference type="GO" id="GO:0030425">
    <property type="term" value="C:dendrite"/>
    <property type="evidence" value="ECO:0007669"/>
    <property type="project" value="TreeGrafter"/>
</dbReference>
<dbReference type="Pfam" id="PF08395">
    <property type="entry name" value="7tm_7"/>
    <property type="match status" value="1"/>
</dbReference>
<evidence type="ECO:0000256" key="5">
    <source>
        <dbReference type="ARBA" id="ARBA00023136"/>
    </source>
</evidence>
<comment type="function">
    <text evidence="8">Gustatory receptor which mediates acceptance or avoidance behavior, depending on its substrates.</text>
</comment>